<gene>
    <name evidence="1" type="ORF">Gohar_009125</name>
</gene>
<dbReference type="EMBL" id="JABFAD010000005">
    <property type="protein sequence ID" value="MBA0798540.1"/>
    <property type="molecule type" value="Genomic_DNA"/>
</dbReference>
<keyword evidence="2" id="KW-1185">Reference proteome</keyword>
<evidence type="ECO:0000313" key="2">
    <source>
        <dbReference type="Proteomes" id="UP000593560"/>
    </source>
</evidence>
<protein>
    <submittedName>
        <fullName evidence="1">Uncharacterized protein</fullName>
    </submittedName>
</protein>
<comment type="caution">
    <text evidence="1">The sequence shown here is derived from an EMBL/GenBank/DDBJ whole genome shotgun (WGS) entry which is preliminary data.</text>
</comment>
<dbReference type="Proteomes" id="UP000593560">
    <property type="component" value="Unassembled WGS sequence"/>
</dbReference>
<reference evidence="1 2" key="1">
    <citation type="journal article" date="2019" name="Genome Biol. Evol.">
        <title>Insights into the evolution of the New World diploid cottons (Gossypium, subgenus Houzingenia) based on genome sequencing.</title>
        <authorList>
            <person name="Grover C.E."/>
            <person name="Arick M.A. 2nd"/>
            <person name="Thrash A."/>
            <person name="Conover J.L."/>
            <person name="Sanders W.S."/>
            <person name="Peterson D.G."/>
            <person name="Frelichowski J.E."/>
            <person name="Scheffler J.A."/>
            <person name="Scheffler B.E."/>
            <person name="Wendel J.F."/>
        </authorList>
    </citation>
    <scope>NUCLEOTIDE SEQUENCE [LARGE SCALE GENOMIC DNA]</scope>
    <source>
        <strain evidence="1">0</strain>
        <tissue evidence="1">Leaf</tissue>
    </source>
</reference>
<dbReference type="OrthoDB" id="990541at2759"/>
<sequence>MWNYKGVWENATEREWTNFCFPSEEPTIILIVQEFYLALK</sequence>
<name>A0A7J9GLW9_9ROSI</name>
<organism evidence="1 2">
    <name type="scientific">Gossypium harknessii</name>
    <dbReference type="NCBI Taxonomy" id="34285"/>
    <lineage>
        <taxon>Eukaryota</taxon>
        <taxon>Viridiplantae</taxon>
        <taxon>Streptophyta</taxon>
        <taxon>Embryophyta</taxon>
        <taxon>Tracheophyta</taxon>
        <taxon>Spermatophyta</taxon>
        <taxon>Magnoliopsida</taxon>
        <taxon>eudicotyledons</taxon>
        <taxon>Gunneridae</taxon>
        <taxon>Pentapetalae</taxon>
        <taxon>rosids</taxon>
        <taxon>malvids</taxon>
        <taxon>Malvales</taxon>
        <taxon>Malvaceae</taxon>
        <taxon>Malvoideae</taxon>
        <taxon>Gossypium</taxon>
    </lineage>
</organism>
<dbReference type="AlphaFoldDB" id="A0A7J9GLW9"/>
<proteinExistence type="predicted"/>
<evidence type="ECO:0000313" key="1">
    <source>
        <dbReference type="EMBL" id="MBA0798540.1"/>
    </source>
</evidence>
<accession>A0A7J9GLW9</accession>